<evidence type="ECO:0000313" key="11">
    <source>
        <dbReference type="Proteomes" id="UP000324974"/>
    </source>
</evidence>
<keyword evidence="11" id="KW-1185">Reference proteome</keyword>
<keyword evidence="8 9" id="KW-0472">Membrane</keyword>
<name>A0A5C1AAG9_9BACT</name>
<dbReference type="Pfam" id="PF00584">
    <property type="entry name" value="SecE"/>
    <property type="match status" value="1"/>
</dbReference>
<dbReference type="Gene3D" id="1.20.5.1030">
    <property type="entry name" value="Preprotein translocase secy subunit"/>
    <property type="match status" value="1"/>
</dbReference>
<feature type="transmembrane region" description="Helical" evidence="9">
    <location>
        <begin position="56"/>
        <end position="77"/>
    </location>
</feature>
<keyword evidence="7 9" id="KW-0811">Translocation</keyword>
<evidence type="ECO:0000313" key="10">
    <source>
        <dbReference type="EMBL" id="QEL15173.1"/>
    </source>
</evidence>
<dbReference type="InterPro" id="IPR038379">
    <property type="entry name" value="SecE_sf"/>
</dbReference>
<dbReference type="GO" id="GO:0006605">
    <property type="term" value="P:protein targeting"/>
    <property type="evidence" value="ECO:0007669"/>
    <property type="project" value="UniProtKB-UniRule"/>
</dbReference>
<feature type="transmembrane region" description="Helical" evidence="9">
    <location>
        <begin position="169"/>
        <end position="186"/>
    </location>
</feature>
<evidence type="ECO:0000256" key="8">
    <source>
        <dbReference type="ARBA" id="ARBA00023136"/>
    </source>
</evidence>
<evidence type="ECO:0000256" key="7">
    <source>
        <dbReference type="ARBA" id="ARBA00023010"/>
    </source>
</evidence>
<proteinExistence type="inferred from homology"/>
<evidence type="ECO:0000256" key="3">
    <source>
        <dbReference type="ARBA" id="ARBA00022475"/>
    </source>
</evidence>
<gene>
    <name evidence="9 10" type="primary">secE</name>
    <name evidence="10" type="ORF">PX52LOC_02088</name>
</gene>
<dbReference type="AlphaFoldDB" id="A0A5C1AAG9"/>
<feature type="transmembrane region" description="Helical" evidence="9">
    <location>
        <begin position="265"/>
        <end position="288"/>
    </location>
</feature>
<accession>A0A5C1AAG9</accession>
<dbReference type="Proteomes" id="UP000324974">
    <property type="component" value="Chromosome"/>
</dbReference>
<reference evidence="11" key="1">
    <citation type="submission" date="2019-08" db="EMBL/GenBank/DDBJ databases">
        <title>Limnoglobus roseus gen. nov., sp. nov., a novel freshwater planctomycete with a giant genome from the family Gemmataceae.</title>
        <authorList>
            <person name="Kulichevskaya I.S."/>
            <person name="Naumoff D.G."/>
            <person name="Miroshnikov K."/>
            <person name="Ivanova A."/>
            <person name="Philippov D.A."/>
            <person name="Hakobyan A."/>
            <person name="Rijpstra I.C."/>
            <person name="Sinninghe Damste J.S."/>
            <person name="Liesack W."/>
            <person name="Dedysh S.N."/>
        </authorList>
    </citation>
    <scope>NUCLEOTIDE SEQUENCE [LARGE SCALE GENOMIC DNA]</scope>
    <source>
        <strain evidence="11">PX52</strain>
    </source>
</reference>
<feature type="transmembrane region" description="Helical" evidence="9">
    <location>
        <begin position="89"/>
        <end position="112"/>
    </location>
</feature>
<evidence type="ECO:0000256" key="6">
    <source>
        <dbReference type="ARBA" id="ARBA00022989"/>
    </source>
</evidence>
<feature type="transmembrane region" description="Helical" evidence="9">
    <location>
        <begin position="118"/>
        <end position="136"/>
    </location>
</feature>
<evidence type="ECO:0000256" key="1">
    <source>
        <dbReference type="ARBA" id="ARBA00004370"/>
    </source>
</evidence>
<evidence type="ECO:0000256" key="5">
    <source>
        <dbReference type="ARBA" id="ARBA00022927"/>
    </source>
</evidence>
<dbReference type="HAMAP" id="MF_00422">
    <property type="entry name" value="SecE"/>
    <property type="match status" value="1"/>
</dbReference>
<keyword evidence="4 9" id="KW-0812">Transmembrane</keyword>
<dbReference type="InterPro" id="IPR001901">
    <property type="entry name" value="Translocase_SecE/Sec61-g"/>
</dbReference>
<keyword evidence="6 9" id="KW-1133">Transmembrane helix</keyword>
<dbReference type="GO" id="GO:0008320">
    <property type="term" value="F:protein transmembrane transporter activity"/>
    <property type="evidence" value="ECO:0007669"/>
    <property type="project" value="UniProtKB-UniRule"/>
</dbReference>
<dbReference type="RefSeq" id="WP_218575321.1">
    <property type="nucleotide sequence ID" value="NZ_CP042425.1"/>
</dbReference>
<dbReference type="GO" id="GO:0005886">
    <property type="term" value="C:plasma membrane"/>
    <property type="evidence" value="ECO:0007669"/>
    <property type="project" value="UniProtKB-UniRule"/>
</dbReference>
<evidence type="ECO:0000256" key="4">
    <source>
        <dbReference type="ARBA" id="ARBA00022692"/>
    </source>
</evidence>
<dbReference type="PANTHER" id="PTHR33910:SF1">
    <property type="entry name" value="PROTEIN TRANSLOCASE SUBUNIT SECE"/>
    <property type="match status" value="1"/>
</dbReference>
<comment type="caution">
    <text evidence="9">Lacks conserved residue(s) required for the propagation of feature annotation.</text>
</comment>
<dbReference type="GO" id="GO:0043952">
    <property type="term" value="P:protein transport by the Sec complex"/>
    <property type="evidence" value="ECO:0007669"/>
    <property type="project" value="UniProtKB-UniRule"/>
</dbReference>
<dbReference type="EMBL" id="CP042425">
    <property type="protein sequence ID" value="QEL15173.1"/>
    <property type="molecule type" value="Genomic_DNA"/>
</dbReference>
<comment type="function">
    <text evidence="9">Essential subunit of the Sec protein translocation channel SecYEG. Clamps together the 2 halves of SecY. May contact the channel plug during translocation.</text>
</comment>
<evidence type="ECO:0000256" key="9">
    <source>
        <dbReference type="HAMAP-Rule" id="MF_00422"/>
    </source>
</evidence>
<dbReference type="InterPro" id="IPR005807">
    <property type="entry name" value="SecE_bac"/>
</dbReference>
<comment type="similarity">
    <text evidence="9">Belongs to the SecE/SEC61-gamma family.</text>
</comment>
<sequence>MATTAIQPLPTQTPPANETTRLLVGSVIGAAFILGGIVVAGSVVPKLFQGVTLGNTFVTAFIKILAQVAVVGGLAFLGGKMAGANPPRGLRGGIFLVISVVIAFFFLVRAVALNFGDIPGAVVAAGLGALGVRFLASKRGTDTMNTIEEQGWLHTTAYKRTQGRRMRQYTMIGILLVGLSGVWSMMHRDVLSTGDLVYAMPFGLPSLTAMTDAQFSVPLVLALATLWLAWRAINIPTFADFLIATEAEMNKVSWSSRKRLVQDTIVVLITTLLLTLFLLVIDLFWGWFLSDLLHILPKADPNKAKQSDETGLKQPW</sequence>
<organism evidence="10 11">
    <name type="scientific">Limnoglobus roseus</name>
    <dbReference type="NCBI Taxonomy" id="2598579"/>
    <lineage>
        <taxon>Bacteria</taxon>
        <taxon>Pseudomonadati</taxon>
        <taxon>Planctomycetota</taxon>
        <taxon>Planctomycetia</taxon>
        <taxon>Gemmatales</taxon>
        <taxon>Gemmataceae</taxon>
        <taxon>Limnoglobus</taxon>
    </lineage>
</organism>
<comment type="subcellular location">
    <subcellularLocation>
        <location evidence="1">Membrane</location>
    </subcellularLocation>
</comment>
<feature type="transmembrane region" description="Helical" evidence="9">
    <location>
        <begin position="206"/>
        <end position="230"/>
    </location>
</feature>
<keyword evidence="2 9" id="KW-0813">Transport</keyword>
<keyword evidence="3 9" id="KW-1003">Cell membrane</keyword>
<dbReference type="GO" id="GO:0065002">
    <property type="term" value="P:intracellular protein transmembrane transport"/>
    <property type="evidence" value="ECO:0007669"/>
    <property type="project" value="UniProtKB-UniRule"/>
</dbReference>
<dbReference type="PANTHER" id="PTHR33910">
    <property type="entry name" value="PROTEIN TRANSLOCASE SUBUNIT SECE"/>
    <property type="match status" value="1"/>
</dbReference>
<dbReference type="GO" id="GO:0009306">
    <property type="term" value="P:protein secretion"/>
    <property type="evidence" value="ECO:0007669"/>
    <property type="project" value="UniProtKB-UniRule"/>
</dbReference>
<evidence type="ECO:0000256" key="2">
    <source>
        <dbReference type="ARBA" id="ARBA00022448"/>
    </source>
</evidence>
<protein>
    <recommendedName>
        <fullName evidence="9">Protein translocase subunit SecE</fullName>
    </recommendedName>
</protein>
<comment type="subunit">
    <text evidence="9">Component of the Sec protein translocase complex. Heterotrimer consisting of SecY, SecE and SecG subunits. The heterotrimers can form oligomers, although 1 heterotrimer is thought to be able to translocate proteins. Interacts with the ribosome. Interacts with SecDF, and other proteins may be involved. Interacts with SecA.</text>
</comment>
<dbReference type="NCBIfam" id="TIGR00964">
    <property type="entry name" value="secE_bact"/>
    <property type="match status" value="1"/>
</dbReference>
<dbReference type="KEGG" id="lrs:PX52LOC_02088"/>
<keyword evidence="5 9" id="KW-0653">Protein transport</keyword>
<feature type="transmembrane region" description="Helical" evidence="9">
    <location>
        <begin position="22"/>
        <end position="44"/>
    </location>
</feature>